<feature type="transmembrane region" description="Helical" evidence="11">
    <location>
        <begin position="6"/>
        <end position="25"/>
    </location>
</feature>
<accession>A0A0R1L7D7</accession>
<dbReference type="GO" id="GO:0006508">
    <property type="term" value="P:proteolysis"/>
    <property type="evidence" value="ECO:0007669"/>
    <property type="project" value="UniProtKB-KW"/>
</dbReference>
<evidence type="ECO:0000256" key="6">
    <source>
        <dbReference type="ARBA" id="ARBA00022801"/>
    </source>
</evidence>
<comment type="caution">
    <text evidence="13">The sequence shown here is derived from an EMBL/GenBank/DDBJ whole genome shotgun (WGS) entry which is preliminary data.</text>
</comment>
<feature type="transmembrane region" description="Helical" evidence="11">
    <location>
        <begin position="396"/>
        <end position="415"/>
    </location>
</feature>
<dbReference type="PANTHER" id="PTHR42837:SF2">
    <property type="entry name" value="MEMBRANE METALLOPROTEASE ARASP2, CHLOROPLASTIC-RELATED"/>
    <property type="match status" value="1"/>
</dbReference>
<evidence type="ECO:0000313" key="13">
    <source>
        <dbReference type="EMBL" id="KRK89108.1"/>
    </source>
</evidence>
<dbReference type="InterPro" id="IPR001478">
    <property type="entry name" value="PDZ"/>
</dbReference>
<dbReference type="CDD" id="cd06163">
    <property type="entry name" value="S2P-M50_PDZ_RseP-like"/>
    <property type="match status" value="1"/>
</dbReference>
<organism evidence="13 14">
    <name type="scientific">Lentilactobacillus sunkii DSM 19904</name>
    <dbReference type="NCBI Taxonomy" id="1423808"/>
    <lineage>
        <taxon>Bacteria</taxon>
        <taxon>Bacillati</taxon>
        <taxon>Bacillota</taxon>
        <taxon>Bacilli</taxon>
        <taxon>Lactobacillales</taxon>
        <taxon>Lactobacillaceae</taxon>
        <taxon>Lentilactobacillus</taxon>
    </lineage>
</organism>
<evidence type="ECO:0000256" key="3">
    <source>
        <dbReference type="ARBA" id="ARBA00007931"/>
    </source>
</evidence>
<evidence type="ECO:0000256" key="5">
    <source>
        <dbReference type="ARBA" id="ARBA00022692"/>
    </source>
</evidence>
<evidence type="ECO:0000256" key="7">
    <source>
        <dbReference type="ARBA" id="ARBA00022833"/>
    </source>
</evidence>
<evidence type="ECO:0000259" key="12">
    <source>
        <dbReference type="SMART" id="SM00228"/>
    </source>
</evidence>
<sequence>MITTIIVFIIVFGILVIFHEFGHYITAKRSGILVREFSVGMGPKVFYYRKNSTTFTLRLLPLGGYVRMAGEADDGEDELKPGTPVTLQLNDNGVVTSINTSNKHSLFQGIPLTVTDTNLDDNLYIKGYENGDESQVKSFPVDHDATIVEKDGTELQIAPRDVQFQSASLPNRMLTNVAGVFNNLLLAILVYTILGFVQGGVASNTNKINVLPSDSVAKTAGVKSGDRIIEVDGHKISDWQDLTVQIRSKADKRIAVKVDRNGKDKVLTMKPKTQTSGGTTSGFIGITQTMDKSFKAKILSGFTMTWSVAKQLFGALWSMVSGHFSLNDLGGPVAIFATTSQAAKMGLSGVLNFLAFLSLNLAIINLIPIPGLDGGKLILNLLEAIRRKPVSQTTETVVTLIGFAFLMLLMILVTWNDIERYFLH</sequence>
<comment type="similarity">
    <text evidence="3 11">Belongs to the peptidase M50B family.</text>
</comment>
<dbReference type="EC" id="3.4.24.-" evidence="11"/>
<keyword evidence="8 11" id="KW-1133">Transmembrane helix</keyword>
<comment type="subcellular location">
    <subcellularLocation>
        <location evidence="2">Membrane</location>
        <topology evidence="2">Multi-pass membrane protein</topology>
    </subcellularLocation>
</comment>
<evidence type="ECO:0000256" key="9">
    <source>
        <dbReference type="ARBA" id="ARBA00023049"/>
    </source>
</evidence>
<dbReference type="PANTHER" id="PTHR42837">
    <property type="entry name" value="REGULATOR OF SIGMA-E PROTEASE RSEP"/>
    <property type="match status" value="1"/>
</dbReference>
<feature type="transmembrane region" description="Helical" evidence="11">
    <location>
        <begin position="350"/>
        <end position="369"/>
    </location>
</feature>
<evidence type="ECO:0000256" key="8">
    <source>
        <dbReference type="ARBA" id="ARBA00022989"/>
    </source>
</evidence>
<dbReference type="SUPFAM" id="SSF50156">
    <property type="entry name" value="PDZ domain-like"/>
    <property type="match status" value="1"/>
</dbReference>
<name>A0A0R1L7D7_9LACO</name>
<reference evidence="13 14" key="1">
    <citation type="journal article" date="2015" name="Genome Announc.">
        <title>Expanding the biotechnology potential of lactobacilli through comparative genomics of 213 strains and associated genera.</title>
        <authorList>
            <person name="Sun Z."/>
            <person name="Harris H.M."/>
            <person name="McCann A."/>
            <person name="Guo C."/>
            <person name="Argimon S."/>
            <person name="Zhang W."/>
            <person name="Yang X."/>
            <person name="Jeffery I.B."/>
            <person name="Cooney J.C."/>
            <person name="Kagawa T.F."/>
            <person name="Liu W."/>
            <person name="Song Y."/>
            <person name="Salvetti E."/>
            <person name="Wrobel A."/>
            <person name="Rasinkangas P."/>
            <person name="Parkhill J."/>
            <person name="Rea M.C."/>
            <person name="O'Sullivan O."/>
            <person name="Ritari J."/>
            <person name="Douillard F.P."/>
            <person name="Paul Ross R."/>
            <person name="Yang R."/>
            <person name="Briner A.E."/>
            <person name="Felis G.E."/>
            <person name="de Vos W.M."/>
            <person name="Barrangou R."/>
            <person name="Klaenhammer T.R."/>
            <person name="Caufield P.W."/>
            <person name="Cui Y."/>
            <person name="Zhang H."/>
            <person name="O'Toole P.W."/>
        </authorList>
    </citation>
    <scope>NUCLEOTIDE SEQUENCE [LARGE SCALE GENOMIC DNA]</scope>
    <source>
        <strain evidence="13 14">DSM 19904</strain>
    </source>
</reference>
<dbReference type="GO" id="GO:0016020">
    <property type="term" value="C:membrane"/>
    <property type="evidence" value="ECO:0007669"/>
    <property type="project" value="UniProtKB-SubCell"/>
</dbReference>
<evidence type="ECO:0000256" key="2">
    <source>
        <dbReference type="ARBA" id="ARBA00004141"/>
    </source>
</evidence>
<dbReference type="Proteomes" id="UP000051581">
    <property type="component" value="Unassembled WGS sequence"/>
</dbReference>
<keyword evidence="7 11" id="KW-0862">Zinc</keyword>
<dbReference type="GO" id="GO:0004222">
    <property type="term" value="F:metalloendopeptidase activity"/>
    <property type="evidence" value="ECO:0007669"/>
    <property type="project" value="InterPro"/>
</dbReference>
<keyword evidence="14" id="KW-1185">Reference proteome</keyword>
<gene>
    <name evidence="13" type="ORF">FD17_GL001593</name>
</gene>
<dbReference type="GO" id="GO:0046872">
    <property type="term" value="F:metal ion binding"/>
    <property type="evidence" value="ECO:0007669"/>
    <property type="project" value="UniProtKB-KW"/>
</dbReference>
<dbReference type="Pfam" id="PF02163">
    <property type="entry name" value="Peptidase_M50"/>
    <property type="match status" value="1"/>
</dbReference>
<evidence type="ECO:0000256" key="1">
    <source>
        <dbReference type="ARBA" id="ARBA00001947"/>
    </source>
</evidence>
<dbReference type="Gene3D" id="2.30.42.10">
    <property type="match status" value="1"/>
</dbReference>
<protein>
    <recommendedName>
        <fullName evidence="11">Zinc metalloprotease</fullName>
        <ecNumber evidence="11">3.4.24.-</ecNumber>
    </recommendedName>
</protein>
<dbReference type="AlphaFoldDB" id="A0A0R1L7D7"/>
<keyword evidence="11" id="KW-0479">Metal-binding</keyword>
<dbReference type="EMBL" id="AZEA01000003">
    <property type="protein sequence ID" value="KRK89108.1"/>
    <property type="molecule type" value="Genomic_DNA"/>
</dbReference>
<keyword evidence="9 11" id="KW-0482">Metalloprotease</keyword>
<evidence type="ECO:0000256" key="10">
    <source>
        <dbReference type="ARBA" id="ARBA00023136"/>
    </source>
</evidence>
<keyword evidence="6 11" id="KW-0378">Hydrolase</keyword>
<keyword evidence="4 13" id="KW-0645">Protease</keyword>
<dbReference type="InterPro" id="IPR004387">
    <property type="entry name" value="Pept_M50_Zn"/>
</dbReference>
<dbReference type="OrthoDB" id="9782003at2"/>
<proteinExistence type="inferred from homology"/>
<dbReference type="InterPro" id="IPR036034">
    <property type="entry name" value="PDZ_sf"/>
</dbReference>
<keyword evidence="10 11" id="KW-0472">Membrane</keyword>
<dbReference type="SMART" id="SM00228">
    <property type="entry name" value="PDZ"/>
    <property type="match status" value="1"/>
</dbReference>
<dbReference type="CDD" id="cd23081">
    <property type="entry name" value="cpPDZ_EcRseP-like"/>
    <property type="match status" value="1"/>
</dbReference>
<feature type="domain" description="PDZ" evidence="12">
    <location>
        <begin position="192"/>
        <end position="262"/>
    </location>
</feature>
<dbReference type="PATRIC" id="fig|1423808.3.peg.1614"/>
<comment type="cofactor">
    <cofactor evidence="1 11">
        <name>Zn(2+)</name>
        <dbReference type="ChEBI" id="CHEBI:29105"/>
    </cofactor>
</comment>
<dbReference type="RefSeq" id="WP_057823660.1">
    <property type="nucleotide sequence ID" value="NZ_AZEA01000003.1"/>
</dbReference>
<keyword evidence="5 11" id="KW-0812">Transmembrane</keyword>
<dbReference type="NCBIfam" id="TIGR00054">
    <property type="entry name" value="RIP metalloprotease RseP"/>
    <property type="match status" value="1"/>
</dbReference>
<dbReference type="InterPro" id="IPR008915">
    <property type="entry name" value="Peptidase_M50"/>
</dbReference>
<evidence type="ECO:0000256" key="4">
    <source>
        <dbReference type="ARBA" id="ARBA00022670"/>
    </source>
</evidence>
<evidence type="ECO:0000313" key="14">
    <source>
        <dbReference type="Proteomes" id="UP000051581"/>
    </source>
</evidence>
<evidence type="ECO:0000256" key="11">
    <source>
        <dbReference type="RuleBase" id="RU362031"/>
    </source>
</evidence>